<evidence type="ECO:0008006" key="3">
    <source>
        <dbReference type="Google" id="ProtNLM"/>
    </source>
</evidence>
<gene>
    <name evidence="1" type="ORF">H4W27_000911</name>
</gene>
<dbReference type="Proteomes" id="UP000643525">
    <property type="component" value="Unassembled WGS sequence"/>
</dbReference>
<accession>A0ABR9JCY4</accession>
<dbReference type="EMBL" id="JADBED010000001">
    <property type="protein sequence ID" value="MBE1523793.1"/>
    <property type="molecule type" value="Genomic_DNA"/>
</dbReference>
<proteinExistence type="predicted"/>
<comment type="caution">
    <text evidence="1">The sequence shown here is derived from an EMBL/GenBank/DDBJ whole genome shotgun (WGS) entry which is preliminary data.</text>
</comment>
<evidence type="ECO:0000313" key="1">
    <source>
        <dbReference type="EMBL" id="MBE1523793.1"/>
    </source>
</evidence>
<evidence type="ECO:0000313" key="2">
    <source>
        <dbReference type="Proteomes" id="UP000643525"/>
    </source>
</evidence>
<protein>
    <recommendedName>
        <fullName evidence="3">WGR domain-containing protein</fullName>
    </recommendedName>
</protein>
<keyword evidence="2" id="KW-1185">Reference proteome</keyword>
<reference evidence="1 2" key="1">
    <citation type="submission" date="2020-10" db="EMBL/GenBank/DDBJ databases">
        <title>Sequencing the genomes of 1000 actinobacteria strains.</title>
        <authorList>
            <person name="Klenk H.-P."/>
        </authorList>
    </citation>
    <scope>NUCLEOTIDE SEQUENCE [LARGE SCALE GENOMIC DNA]</scope>
    <source>
        <strain evidence="1 2">DSM 15666</strain>
    </source>
</reference>
<name>A0ABR9JCY4_9MICC</name>
<sequence length="163" mass="18039">MITLYRREDQAWTYREAWYDDDAQELVIHRGTLGANGKIATEKAAPEESEQLLQSFLAQCEQDGYHEAPTESLTELRLVYPLKAEQPSSSEERNINTVHRDVLGVLAWRGLGALGEPEVESDGNGHASVMRVKTLHQGKAREAVKSAVRGGDVPASKVELRVG</sequence>
<dbReference type="RefSeq" id="WP_192594894.1">
    <property type="nucleotide sequence ID" value="NZ_BAAALJ010000014.1"/>
</dbReference>
<organism evidence="1 2">
    <name type="scientific">Nesterenkonia lutea</name>
    <dbReference type="NCBI Taxonomy" id="272919"/>
    <lineage>
        <taxon>Bacteria</taxon>
        <taxon>Bacillati</taxon>
        <taxon>Actinomycetota</taxon>
        <taxon>Actinomycetes</taxon>
        <taxon>Micrococcales</taxon>
        <taxon>Micrococcaceae</taxon>
        <taxon>Nesterenkonia</taxon>
    </lineage>
</organism>